<dbReference type="EMBL" id="LXQA010401565">
    <property type="protein sequence ID" value="MCI49467.1"/>
    <property type="molecule type" value="Genomic_DNA"/>
</dbReference>
<protein>
    <submittedName>
        <fullName evidence="1">Uncharacterized protein</fullName>
    </submittedName>
</protein>
<accession>A0A392SM33</accession>
<reference evidence="1 2" key="1">
    <citation type="journal article" date="2018" name="Front. Plant Sci.">
        <title>Red Clover (Trifolium pratense) and Zigzag Clover (T. medium) - A Picture of Genomic Similarities and Differences.</title>
        <authorList>
            <person name="Dluhosova J."/>
            <person name="Istvanek J."/>
            <person name="Nedelnik J."/>
            <person name="Repkova J."/>
        </authorList>
    </citation>
    <scope>NUCLEOTIDE SEQUENCE [LARGE SCALE GENOMIC DNA]</scope>
    <source>
        <strain evidence="2">cv. 10/8</strain>
        <tissue evidence="1">Leaf</tissue>
    </source>
</reference>
<name>A0A392SM33_9FABA</name>
<sequence>MRLNKVTQNAAKEQNWGGVVNATVENDVKGGIEESLRNGFRLNWIASDC</sequence>
<evidence type="ECO:0000313" key="2">
    <source>
        <dbReference type="Proteomes" id="UP000265520"/>
    </source>
</evidence>
<feature type="non-terminal residue" evidence="1">
    <location>
        <position position="49"/>
    </location>
</feature>
<keyword evidence="2" id="KW-1185">Reference proteome</keyword>
<comment type="caution">
    <text evidence="1">The sequence shown here is derived from an EMBL/GenBank/DDBJ whole genome shotgun (WGS) entry which is preliminary data.</text>
</comment>
<evidence type="ECO:0000313" key="1">
    <source>
        <dbReference type="EMBL" id="MCI49467.1"/>
    </source>
</evidence>
<organism evidence="1 2">
    <name type="scientific">Trifolium medium</name>
    <dbReference type="NCBI Taxonomy" id="97028"/>
    <lineage>
        <taxon>Eukaryota</taxon>
        <taxon>Viridiplantae</taxon>
        <taxon>Streptophyta</taxon>
        <taxon>Embryophyta</taxon>
        <taxon>Tracheophyta</taxon>
        <taxon>Spermatophyta</taxon>
        <taxon>Magnoliopsida</taxon>
        <taxon>eudicotyledons</taxon>
        <taxon>Gunneridae</taxon>
        <taxon>Pentapetalae</taxon>
        <taxon>rosids</taxon>
        <taxon>fabids</taxon>
        <taxon>Fabales</taxon>
        <taxon>Fabaceae</taxon>
        <taxon>Papilionoideae</taxon>
        <taxon>50 kb inversion clade</taxon>
        <taxon>NPAAA clade</taxon>
        <taxon>Hologalegina</taxon>
        <taxon>IRL clade</taxon>
        <taxon>Trifolieae</taxon>
        <taxon>Trifolium</taxon>
    </lineage>
</organism>
<proteinExistence type="predicted"/>
<dbReference type="Proteomes" id="UP000265520">
    <property type="component" value="Unassembled WGS sequence"/>
</dbReference>
<dbReference type="AlphaFoldDB" id="A0A392SM33"/>